<dbReference type="AlphaFoldDB" id="A0A1G7U9P1"/>
<name>A0A1G7U9P1_9FLAO</name>
<protein>
    <submittedName>
        <fullName evidence="1">Uncharacterized protein</fullName>
    </submittedName>
</protein>
<dbReference type="EMBL" id="FNBH01000004">
    <property type="protein sequence ID" value="SDG44173.1"/>
    <property type="molecule type" value="Genomic_DNA"/>
</dbReference>
<dbReference type="STRING" id="454006.SAMN05421825_3368"/>
<accession>A0A1G7U9P1</accession>
<reference evidence="2" key="1">
    <citation type="submission" date="2016-10" db="EMBL/GenBank/DDBJ databases">
        <authorList>
            <person name="Varghese N."/>
            <person name="Submissions S."/>
        </authorList>
    </citation>
    <scope>NUCLEOTIDE SEQUENCE [LARGE SCALE GENOMIC DNA]</scope>
    <source>
        <strain evidence="2">DSM 19684</strain>
    </source>
</reference>
<proteinExistence type="predicted"/>
<sequence length="76" mass="8892">MVFSQKKTNDTVNCSFRENKSLVCPICKSDKKVLPIFYGLTTGRFMKKNKKKYYFGGCELTGCDPKYYCKTDNYKF</sequence>
<evidence type="ECO:0000313" key="2">
    <source>
        <dbReference type="Proteomes" id="UP000199203"/>
    </source>
</evidence>
<keyword evidence="2" id="KW-1185">Reference proteome</keyword>
<organism evidence="1 2">
    <name type="scientific">Epilithonimonas hungarica</name>
    <dbReference type="NCBI Taxonomy" id="454006"/>
    <lineage>
        <taxon>Bacteria</taxon>
        <taxon>Pseudomonadati</taxon>
        <taxon>Bacteroidota</taxon>
        <taxon>Flavobacteriia</taxon>
        <taxon>Flavobacteriales</taxon>
        <taxon>Weeksellaceae</taxon>
        <taxon>Chryseobacterium group</taxon>
        <taxon>Epilithonimonas</taxon>
    </lineage>
</organism>
<gene>
    <name evidence="1" type="ORF">SAMN05421825_3368</name>
</gene>
<evidence type="ECO:0000313" key="1">
    <source>
        <dbReference type="EMBL" id="SDG44173.1"/>
    </source>
</evidence>
<dbReference type="Proteomes" id="UP000199203">
    <property type="component" value="Unassembled WGS sequence"/>
</dbReference>